<evidence type="ECO:0000256" key="3">
    <source>
        <dbReference type="ARBA" id="ARBA00007063"/>
    </source>
</evidence>
<evidence type="ECO:0000256" key="2">
    <source>
        <dbReference type="ARBA" id="ARBA00004922"/>
    </source>
</evidence>
<comment type="pathway">
    <text evidence="2">Protein modification; protein glycosylation.</text>
</comment>
<name>A0A024FW03_9STRA</name>
<comment type="similarity">
    <text evidence="3 10">Belongs to the glycosyltransferase 22 family.</text>
</comment>
<feature type="transmembrane region" description="Helical" evidence="10">
    <location>
        <begin position="345"/>
        <end position="368"/>
    </location>
</feature>
<keyword evidence="4 10" id="KW-0328">Glycosyltransferase</keyword>
<keyword evidence="12" id="KW-1185">Reference proteome</keyword>
<organism evidence="11 12">
    <name type="scientific">Albugo candida</name>
    <dbReference type="NCBI Taxonomy" id="65357"/>
    <lineage>
        <taxon>Eukaryota</taxon>
        <taxon>Sar</taxon>
        <taxon>Stramenopiles</taxon>
        <taxon>Oomycota</taxon>
        <taxon>Peronosporomycetes</taxon>
        <taxon>Albuginales</taxon>
        <taxon>Albuginaceae</taxon>
        <taxon>Albugo</taxon>
    </lineage>
</organism>
<dbReference type="GO" id="GO:0005789">
    <property type="term" value="C:endoplasmic reticulum membrane"/>
    <property type="evidence" value="ECO:0007669"/>
    <property type="project" value="UniProtKB-SubCell"/>
</dbReference>
<keyword evidence="5" id="KW-0808">Transferase</keyword>
<dbReference type="Proteomes" id="UP000053237">
    <property type="component" value="Unassembled WGS sequence"/>
</dbReference>
<keyword evidence="8 10" id="KW-1133">Transmembrane helix</keyword>
<keyword evidence="9 10" id="KW-0472">Membrane</keyword>
<proteinExistence type="inferred from homology"/>
<feature type="transmembrane region" description="Helical" evidence="10">
    <location>
        <begin position="166"/>
        <end position="185"/>
    </location>
</feature>
<accession>A0A024FW03</accession>
<evidence type="ECO:0000313" key="12">
    <source>
        <dbReference type="Proteomes" id="UP000053237"/>
    </source>
</evidence>
<dbReference type="OrthoDB" id="497541at2759"/>
<evidence type="ECO:0000256" key="7">
    <source>
        <dbReference type="ARBA" id="ARBA00022824"/>
    </source>
</evidence>
<dbReference type="GO" id="GO:0006487">
    <property type="term" value="P:protein N-linked glycosylation"/>
    <property type="evidence" value="ECO:0007669"/>
    <property type="project" value="TreeGrafter"/>
</dbReference>
<comment type="subcellular location">
    <subcellularLocation>
        <location evidence="1 10">Endoplasmic reticulum membrane</location>
        <topology evidence="1 10">Multi-pass membrane protein</topology>
    </subcellularLocation>
</comment>
<sequence>MVRHCVGVPKAAYKAWTPRAETAFTLLVLVRGASALINIITDCDETFNYWEPMHFLLYRFGFQTWEYSPVYALRSYVYVLAHASLLDASYGVWRMAAYVHEMLGISIFSSSKVIQFYTMRALLAIVCARAEAALYRSSIAIIGPQAAQILLILLFCNAGMFQASTAFLPSSFVMYCVMVWMHFWIQNEHTKALACAIIAVLCGWPYVGVLFLMFAFDMVRFRGFWYSIFAGGVIGILVTVAEVAVNYVYYHKLVFPAWNLFQYNVLSKQVDSTLYGVEPWTFYAQNLVLNFNIMVVFAVFAVLPLGLVAWKSDFHRFKTECNRILLPMYIWLGIMFAQPHKEERFLYPIYPLICMAAAMSLNACGRLLDFRLWSSNVRFGRVVVLGSLMMYSTLSLSRIASNYINYNAPLRVYQHLHDFILPNEMTQALYESPTAPLILCLSKEWYRFPTSFFLPTNATRVEFLPSAFHGQLPKHFEEHVNGTSVIPSHMNNRNQEETSRYVSEDQCDFIVDLIPANERKSFEKRDTWQVIYELPFLDSEASLSPYRSFYIPFVSPKYTKFSSYALLKRLKKPGK</sequence>
<dbReference type="EMBL" id="CAIX01000867">
    <property type="protein sequence ID" value="CCI11216.1"/>
    <property type="molecule type" value="Genomic_DNA"/>
</dbReference>
<feature type="transmembrane region" description="Helical" evidence="10">
    <location>
        <begin position="223"/>
        <end position="250"/>
    </location>
</feature>
<dbReference type="InterPro" id="IPR005599">
    <property type="entry name" value="GPI_mannosylTrfase"/>
</dbReference>
<feature type="transmembrane region" description="Helical" evidence="10">
    <location>
        <begin position="287"/>
        <end position="310"/>
    </location>
</feature>
<dbReference type="PANTHER" id="PTHR22760:SF2">
    <property type="entry name" value="ALPHA-1,2-MANNOSYLTRANSFERASE ALG9"/>
    <property type="match status" value="1"/>
</dbReference>
<evidence type="ECO:0000256" key="4">
    <source>
        <dbReference type="ARBA" id="ARBA00022676"/>
    </source>
</evidence>
<dbReference type="Pfam" id="PF03901">
    <property type="entry name" value="Glyco_transf_22"/>
    <property type="match status" value="1"/>
</dbReference>
<feature type="transmembrane region" description="Helical" evidence="10">
    <location>
        <begin position="138"/>
        <end position="159"/>
    </location>
</feature>
<reference evidence="11 12" key="1">
    <citation type="submission" date="2012-05" db="EMBL/GenBank/DDBJ databases">
        <title>Recombination and specialization in a pathogen metapopulation.</title>
        <authorList>
            <person name="Gardiner A."/>
            <person name="Kemen E."/>
            <person name="Schultz-Larsen T."/>
            <person name="MacLean D."/>
            <person name="Van Oosterhout C."/>
            <person name="Jones J.D.G."/>
        </authorList>
    </citation>
    <scope>NUCLEOTIDE SEQUENCE [LARGE SCALE GENOMIC DNA]</scope>
    <source>
        <strain evidence="11 12">Ac Nc2</strain>
    </source>
</reference>
<evidence type="ECO:0000256" key="9">
    <source>
        <dbReference type="ARBA" id="ARBA00023136"/>
    </source>
</evidence>
<dbReference type="GO" id="GO:0000026">
    <property type="term" value="F:alpha-1,2-mannosyltransferase activity"/>
    <property type="evidence" value="ECO:0007669"/>
    <property type="project" value="TreeGrafter"/>
</dbReference>
<evidence type="ECO:0000256" key="8">
    <source>
        <dbReference type="ARBA" id="ARBA00022989"/>
    </source>
</evidence>
<feature type="transmembrane region" description="Helical" evidence="10">
    <location>
        <begin position="380"/>
        <end position="400"/>
    </location>
</feature>
<dbReference type="PANTHER" id="PTHR22760">
    <property type="entry name" value="GLYCOSYLTRANSFERASE"/>
    <property type="match status" value="1"/>
</dbReference>
<dbReference type="STRING" id="65357.A0A024FW03"/>
<keyword evidence="7 10" id="KW-0256">Endoplasmic reticulum</keyword>
<keyword evidence="6 10" id="KW-0812">Transmembrane</keyword>
<dbReference type="InParanoid" id="A0A024FW03"/>
<evidence type="ECO:0000256" key="1">
    <source>
        <dbReference type="ARBA" id="ARBA00004477"/>
    </source>
</evidence>
<gene>
    <name evidence="11" type="ORF">BN9_125660</name>
</gene>
<protein>
    <recommendedName>
        <fullName evidence="10">Mannosyltransferase</fullName>
        <ecNumber evidence="10">2.4.1.-</ecNumber>
    </recommendedName>
</protein>
<comment type="caution">
    <text evidence="11">The sequence shown here is derived from an EMBL/GenBank/DDBJ whole genome shotgun (WGS) entry which is preliminary data.</text>
</comment>
<evidence type="ECO:0000256" key="5">
    <source>
        <dbReference type="ARBA" id="ARBA00022679"/>
    </source>
</evidence>
<dbReference type="UniPathway" id="UPA00378"/>
<evidence type="ECO:0000256" key="6">
    <source>
        <dbReference type="ARBA" id="ARBA00022692"/>
    </source>
</evidence>
<evidence type="ECO:0000256" key="10">
    <source>
        <dbReference type="RuleBase" id="RU363075"/>
    </source>
</evidence>
<dbReference type="EC" id="2.4.1.-" evidence="10"/>
<feature type="transmembrane region" description="Helical" evidence="10">
    <location>
        <begin position="191"/>
        <end position="216"/>
    </location>
</feature>
<dbReference type="AlphaFoldDB" id="A0A024FW03"/>
<evidence type="ECO:0000313" key="11">
    <source>
        <dbReference type="EMBL" id="CCI11216.1"/>
    </source>
</evidence>